<protein>
    <recommendedName>
        <fullName evidence="4">F-box domain-containing protein</fullName>
    </recommendedName>
</protein>
<dbReference type="Gramene" id="PNT74818">
    <property type="protein sequence ID" value="PNT74818"/>
    <property type="gene ID" value="BRADI_1g22563v3"/>
</dbReference>
<dbReference type="InParanoid" id="A0A2K2DKL3"/>
<dbReference type="EnsemblPlants" id="PNT74818">
    <property type="protein sequence ID" value="PNT74818"/>
    <property type="gene ID" value="BRADI_1g22563v3"/>
</dbReference>
<dbReference type="PANTHER" id="PTHR33165:SF87">
    <property type="entry name" value="DUF295 DOMAIN-CONTAINING PROTEIN"/>
    <property type="match status" value="1"/>
</dbReference>
<keyword evidence="3" id="KW-1185">Reference proteome</keyword>
<dbReference type="Proteomes" id="UP000008810">
    <property type="component" value="Chromosome 1"/>
</dbReference>
<dbReference type="EMBL" id="CM000880">
    <property type="protein sequence ID" value="PNT74818.1"/>
    <property type="molecule type" value="Genomic_DNA"/>
</dbReference>
<reference evidence="1" key="2">
    <citation type="submission" date="2017-06" db="EMBL/GenBank/DDBJ databases">
        <title>WGS assembly of Brachypodium distachyon.</title>
        <authorList>
            <consortium name="The International Brachypodium Initiative"/>
            <person name="Lucas S."/>
            <person name="Harmon-Smith M."/>
            <person name="Lail K."/>
            <person name="Tice H."/>
            <person name="Grimwood J."/>
            <person name="Bruce D."/>
            <person name="Barry K."/>
            <person name="Shu S."/>
            <person name="Lindquist E."/>
            <person name="Wang M."/>
            <person name="Pitluck S."/>
            <person name="Vogel J.P."/>
            <person name="Garvin D.F."/>
            <person name="Mockler T.C."/>
            <person name="Schmutz J."/>
            <person name="Rokhsar D."/>
            <person name="Bevan M.W."/>
        </authorList>
    </citation>
    <scope>NUCLEOTIDE SEQUENCE</scope>
    <source>
        <strain evidence="1">Bd21</strain>
    </source>
</reference>
<evidence type="ECO:0000313" key="1">
    <source>
        <dbReference type="EMBL" id="PNT74818.1"/>
    </source>
</evidence>
<name>A0A2K2DKL3_BRADI</name>
<accession>A0A2K2DKL3</accession>
<reference evidence="2" key="3">
    <citation type="submission" date="2018-08" db="UniProtKB">
        <authorList>
            <consortium name="EnsemblPlants"/>
        </authorList>
    </citation>
    <scope>IDENTIFICATION</scope>
    <source>
        <strain evidence="2">cv. Bd21</strain>
    </source>
</reference>
<dbReference type="AlphaFoldDB" id="A0A2K2DKL3"/>
<organism evidence="1">
    <name type="scientific">Brachypodium distachyon</name>
    <name type="common">Purple false brome</name>
    <name type="synonym">Trachynia distachya</name>
    <dbReference type="NCBI Taxonomy" id="15368"/>
    <lineage>
        <taxon>Eukaryota</taxon>
        <taxon>Viridiplantae</taxon>
        <taxon>Streptophyta</taxon>
        <taxon>Embryophyta</taxon>
        <taxon>Tracheophyta</taxon>
        <taxon>Spermatophyta</taxon>
        <taxon>Magnoliopsida</taxon>
        <taxon>Liliopsida</taxon>
        <taxon>Poales</taxon>
        <taxon>Poaceae</taxon>
        <taxon>BOP clade</taxon>
        <taxon>Pooideae</taxon>
        <taxon>Stipodae</taxon>
        <taxon>Brachypodieae</taxon>
        <taxon>Brachypodium</taxon>
    </lineage>
</organism>
<dbReference type="PANTHER" id="PTHR33165">
    <property type="entry name" value="F-BOX DOMAIN CONTAINING PROTEIN-LIKE-RELATED"/>
    <property type="match status" value="1"/>
</dbReference>
<proteinExistence type="predicted"/>
<dbReference type="OrthoDB" id="583300at2759"/>
<sequence length="289" mass="32984">MNMRTTTKLGRSLADPFSYCDGVNNNLIEEITSRLLALNIVNYTHFRATCKHWRDCTDDPRVCGVMDSRFRSRDWVEPSLSCSQMLPTFLNTNTLTCVVVDFPAELTTHRHLGTADGLIIIGHNAANIIYILNPLTRLVVKFPTITIEQAMKVEMGMLHVDQSDIIGTGIDDSTSTPTLVLRLRHESCQVICAKPGDRHSTTQNISSTLARSKDRMLMIRPKEDGYNETQMFLLHQPPSCLRPSCVEMFEVDVEGRRLVQWRNGVSFIREHNNVKVFTKKWHIDILHCR</sequence>
<evidence type="ECO:0000313" key="2">
    <source>
        <dbReference type="EnsemblPlants" id="PNT74818"/>
    </source>
</evidence>
<evidence type="ECO:0008006" key="4">
    <source>
        <dbReference type="Google" id="ProtNLM"/>
    </source>
</evidence>
<gene>
    <name evidence="1" type="ORF">BRADI_1g22563v3</name>
</gene>
<evidence type="ECO:0000313" key="3">
    <source>
        <dbReference type="Proteomes" id="UP000008810"/>
    </source>
</evidence>
<reference evidence="1 2" key="1">
    <citation type="journal article" date="2010" name="Nature">
        <title>Genome sequencing and analysis of the model grass Brachypodium distachyon.</title>
        <authorList>
            <consortium name="International Brachypodium Initiative"/>
        </authorList>
    </citation>
    <scope>NUCLEOTIDE SEQUENCE [LARGE SCALE GENOMIC DNA]</scope>
    <source>
        <strain evidence="1 2">Bd21</strain>
    </source>
</reference>